<dbReference type="PIRSF" id="PIRSF005739">
    <property type="entry name" value="O-mtase"/>
    <property type="match status" value="1"/>
</dbReference>
<dbReference type="InterPro" id="IPR036388">
    <property type="entry name" value="WH-like_DNA-bd_sf"/>
</dbReference>
<name>A0A3B1DBV2_9ZZZZ</name>
<keyword evidence="2" id="KW-0808">Transferase</keyword>
<feature type="domain" description="O-methyltransferase dimerisation" evidence="5">
    <location>
        <begin position="14"/>
        <end position="77"/>
    </location>
</feature>
<dbReference type="InterPro" id="IPR001077">
    <property type="entry name" value="COMT_C"/>
</dbReference>
<dbReference type="InterPro" id="IPR029063">
    <property type="entry name" value="SAM-dependent_MTases_sf"/>
</dbReference>
<feature type="domain" description="O-methyltransferase C-terminal" evidence="4">
    <location>
        <begin position="129"/>
        <end position="309"/>
    </location>
</feature>
<dbReference type="PROSITE" id="PS51683">
    <property type="entry name" value="SAM_OMT_II"/>
    <property type="match status" value="1"/>
</dbReference>
<dbReference type="Gene3D" id="1.10.10.10">
    <property type="entry name" value="Winged helix-like DNA-binding domain superfamily/Winged helix DNA-binding domain"/>
    <property type="match status" value="1"/>
</dbReference>
<proteinExistence type="predicted"/>
<dbReference type="InterPro" id="IPR016461">
    <property type="entry name" value="COMT-like"/>
</dbReference>
<evidence type="ECO:0000259" key="5">
    <source>
        <dbReference type="Pfam" id="PF08100"/>
    </source>
</evidence>
<accession>A0A3B1DBV2</accession>
<dbReference type="InterPro" id="IPR012967">
    <property type="entry name" value="COMT_dimerisation"/>
</dbReference>
<keyword evidence="1" id="KW-0489">Methyltransferase</keyword>
<evidence type="ECO:0000256" key="2">
    <source>
        <dbReference type="ARBA" id="ARBA00022679"/>
    </source>
</evidence>
<dbReference type="CDD" id="cd00090">
    <property type="entry name" value="HTH_ARSR"/>
    <property type="match status" value="1"/>
</dbReference>
<dbReference type="CDD" id="cd02440">
    <property type="entry name" value="AdoMet_MTases"/>
    <property type="match status" value="1"/>
</dbReference>
<evidence type="ECO:0000259" key="4">
    <source>
        <dbReference type="Pfam" id="PF00891"/>
    </source>
</evidence>
<dbReference type="Gene3D" id="3.40.50.150">
    <property type="entry name" value="Vaccinia Virus protein VP39"/>
    <property type="match status" value="1"/>
</dbReference>
<dbReference type="SUPFAM" id="SSF53335">
    <property type="entry name" value="S-adenosyl-L-methionine-dependent methyltransferases"/>
    <property type="match status" value="1"/>
</dbReference>
<dbReference type="GO" id="GO:0008171">
    <property type="term" value="F:O-methyltransferase activity"/>
    <property type="evidence" value="ECO:0007669"/>
    <property type="project" value="InterPro"/>
</dbReference>
<reference evidence="6" key="1">
    <citation type="submission" date="2018-06" db="EMBL/GenBank/DDBJ databases">
        <authorList>
            <person name="Zhirakovskaya E."/>
        </authorList>
    </citation>
    <scope>NUCLEOTIDE SEQUENCE</scope>
</reference>
<dbReference type="InterPro" id="IPR011991">
    <property type="entry name" value="ArsR-like_HTH"/>
</dbReference>
<protein>
    <recommendedName>
        <fullName evidence="7">O-methyltransferase, family 2</fullName>
    </recommendedName>
</protein>
<dbReference type="PANTHER" id="PTHR43712">
    <property type="entry name" value="PUTATIVE (AFU_ORTHOLOGUE AFUA_4G14580)-RELATED"/>
    <property type="match status" value="1"/>
</dbReference>
<evidence type="ECO:0008006" key="7">
    <source>
        <dbReference type="Google" id="ProtNLM"/>
    </source>
</evidence>
<dbReference type="EMBL" id="UOGF01000110">
    <property type="protein sequence ID" value="VAX33514.1"/>
    <property type="molecule type" value="Genomic_DNA"/>
</dbReference>
<keyword evidence="3" id="KW-0949">S-adenosyl-L-methionine</keyword>
<evidence type="ECO:0000256" key="1">
    <source>
        <dbReference type="ARBA" id="ARBA00022603"/>
    </source>
</evidence>
<dbReference type="AlphaFoldDB" id="A0A3B1DBV2"/>
<organism evidence="6">
    <name type="scientific">hydrothermal vent metagenome</name>
    <dbReference type="NCBI Taxonomy" id="652676"/>
    <lineage>
        <taxon>unclassified sequences</taxon>
        <taxon>metagenomes</taxon>
        <taxon>ecological metagenomes</taxon>
    </lineage>
</organism>
<dbReference type="PANTHER" id="PTHR43712:SF2">
    <property type="entry name" value="O-METHYLTRANSFERASE CICE"/>
    <property type="match status" value="1"/>
</dbReference>
<dbReference type="InterPro" id="IPR036390">
    <property type="entry name" value="WH_DNA-bd_sf"/>
</dbReference>
<dbReference type="SUPFAM" id="SSF46785">
    <property type="entry name" value="Winged helix' DNA-binding domain"/>
    <property type="match status" value="1"/>
</dbReference>
<dbReference type="GO" id="GO:0046983">
    <property type="term" value="F:protein dimerization activity"/>
    <property type="evidence" value="ECO:0007669"/>
    <property type="project" value="InterPro"/>
</dbReference>
<gene>
    <name evidence="6" type="ORF">MNBD_NITROSPIRAE01-988</name>
</gene>
<dbReference type="GO" id="GO:0032259">
    <property type="term" value="P:methylation"/>
    <property type="evidence" value="ECO:0007669"/>
    <property type="project" value="UniProtKB-KW"/>
</dbReference>
<sequence length="327" mass="36431">MASEVSVPSLFQMGYYWEAKIFLTSVKLDIYTPLAEHPKSATQLAAEIGADSDALTRLLDALVTIGLLKREGDHYKNIPELAEFLVKTSRFYMGELMLLQDAEWDHWGKLEEIVRTGKPTVKDNIFINHPDVGATVSRVLHRMAQRVAPALAEKIDLSVYKTLLDVGGGGGAFSIAFAKRYPHLKTTLFDLPQTLKISRENIEKEGVSDRVDLVEGNFNAGQLPGPFDVVFASDILHYQTEAENMALVQRLYDATATGGVLILKDMFIGDDNKQPGWNAVFSIHMMVYSEKGRCFKGQKIREWMEKAGFGNIVEMEKNTILAGTKGI</sequence>
<dbReference type="Pfam" id="PF00891">
    <property type="entry name" value="Methyltransf_2"/>
    <property type="match status" value="1"/>
</dbReference>
<dbReference type="Pfam" id="PF08100">
    <property type="entry name" value="Dimerisation"/>
    <property type="match status" value="1"/>
</dbReference>
<evidence type="ECO:0000313" key="6">
    <source>
        <dbReference type="EMBL" id="VAX33514.1"/>
    </source>
</evidence>
<evidence type="ECO:0000256" key="3">
    <source>
        <dbReference type="ARBA" id="ARBA00022691"/>
    </source>
</evidence>